<name>A0A9W9WJA5_9EURO</name>
<dbReference type="PANTHER" id="PTHR36156:SF3">
    <property type="entry name" value="CUPIN 2 CONSERVED BARREL DOMAIN-CONTAINING PROTEIN"/>
    <property type="match status" value="1"/>
</dbReference>
<dbReference type="SUPFAM" id="SSF51182">
    <property type="entry name" value="RmlC-like cupins"/>
    <property type="match status" value="1"/>
</dbReference>
<dbReference type="InterPro" id="IPR011051">
    <property type="entry name" value="RmlC_Cupin_sf"/>
</dbReference>
<proteinExistence type="predicted"/>
<dbReference type="OrthoDB" id="5840532at2759"/>
<dbReference type="InterPro" id="IPR047142">
    <property type="entry name" value="OryJ/VirC-like"/>
</dbReference>
<gene>
    <name evidence="2" type="ORF">N7530_009797</name>
</gene>
<reference evidence="2" key="2">
    <citation type="journal article" date="2023" name="IMA Fungus">
        <title>Comparative genomic study of the Penicillium genus elucidates a diverse pangenome and 15 lateral gene transfer events.</title>
        <authorList>
            <person name="Petersen C."/>
            <person name="Sorensen T."/>
            <person name="Nielsen M.R."/>
            <person name="Sondergaard T.E."/>
            <person name="Sorensen J.L."/>
            <person name="Fitzpatrick D.A."/>
            <person name="Frisvad J.C."/>
            <person name="Nielsen K.L."/>
        </authorList>
    </citation>
    <scope>NUCLEOTIDE SEQUENCE</scope>
    <source>
        <strain evidence="2">IBT 17660</strain>
    </source>
</reference>
<dbReference type="PANTHER" id="PTHR36156">
    <property type="entry name" value="SLR2101 PROTEIN"/>
    <property type="match status" value="1"/>
</dbReference>
<evidence type="ECO:0000313" key="3">
    <source>
        <dbReference type="Proteomes" id="UP001147760"/>
    </source>
</evidence>
<feature type="region of interest" description="Disordered" evidence="1">
    <location>
        <begin position="1"/>
        <end position="38"/>
    </location>
</feature>
<comment type="caution">
    <text evidence="2">The sequence shown here is derived from an EMBL/GenBank/DDBJ whole genome shotgun (WGS) entry which is preliminary data.</text>
</comment>
<dbReference type="InterPro" id="IPR014710">
    <property type="entry name" value="RmlC-like_jellyroll"/>
</dbReference>
<reference evidence="2" key="1">
    <citation type="submission" date="2022-12" db="EMBL/GenBank/DDBJ databases">
        <authorList>
            <person name="Petersen C."/>
        </authorList>
    </citation>
    <scope>NUCLEOTIDE SEQUENCE</scope>
    <source>
        <strain evidence="2">IBT 17660</strain>
    </source>
</reference>
<dbReference type="AlphaFoldDB" id="A0A9W9WJA5"/>
<protein>
    <submittedName>
        <fullName evidence="2">Uncharacterized protein</fullName>
    </submittedName>
</protein>
<keyword evidence="3" id="KW-1185">Reference proteome</keyword>
<dbReference type="Proteomes" id="UP001147760">
    <property type="component" value="Unassembled WGS sequence"/>
</dbReference>
<evidence type="ECO:0000256" key="1">
    <source>
        <dbReference type="SAM" id="MobiDB-lite"/>
    </source>
</evidence>
<dbReference type="Gene3D" id="2.60.120.10">
    <property type="entry name" value="Jelly Rolls"/>
    <property type="match status" value="1"/>
</dbReference>
<sequence>MADSALPNLYRHYSGNNDDDNTSLPSTEKDPDEPPPVFSEFGCDLVTLQCISGGSHAALRSDSSSNIHIASIQEPPQVVIQVGGTDVWYIDTPPKSECPVHRTSGLDFLVQILGEMEVTHFTGDQQIIRPGDLTIHGSTFTKWRNPSRNQWARMVGFMSTARSIGKEDPPSRARILKQ</sequence>
<evidence type="ECO:0000313" key="2">
    <source>
        <dbReference type="EMBL" id="KAJ5466010.1"/>
    </source>
</evidence>
<organism evidence="2 3">
    <name type="scientific">Penicillium desertorum</name>
    <dbReference type="NCBI Taxonomy" id="1303715"/>
    <lineage>
        <taxon>Eukaryota</taxon>
        <taxon>Fungi</taxon>
        <taxon>Dikarya</taxon>
        <taxon>Ascomycota</taxon>
        <taxon>Pezizomycotina</taxon>
        <taxon>Eurotiomycetes</taxon>
        <taxon>Eurotiomycetidae</taxon>
        <taxon>Eurotiales</taxon>
        <taxon>Aspergillaceae</taxon>
        <taxon>Penicillium</taxon>
    </lineage>
</organism>
<dbReference type="EMBL" id="JAPWDO010000006">
    <property type="protein sequence ID" value="KAJ5466010.1"/>
    <property type="molecule type" value="Genomic_DNA"/>
</dbReference>
<accession>A0A9W9WJA5</accession>